<dbReference type="SUPFAM" id="SSF144232">
    <property type="entry name" value="HIT/MYND zinc finger-like"/>
    <property type="match status" value="1"/>
</dbReference>
<gene>
    <name evidence="7" type="ORF">F5890DRAFT_910644</name>
</gene>
<accession>A0AA38PQQ5</accession>
<evidence type="ECO:0000256" key="5">
    <source>
        <dbReference type="SAM" id="Phobius"/>
    </source>
</evidence>
<dbReference type="InterPro" id="IPR002893">
    <property type="entry name" value="Znf_MYND"/>
</dbReference>
<keyword evidence="5" id="KW-0472">Membrane</keyword>
<proteinExistence type="predicted"/>
<keyword evidence="1" id="KW-0479">Metal-binding</keyword>
<evidence type="ECO:0000259" key="6">
    <source>
        <dbReference type="PROSITE" id="PS50865"/>
    </source>
</evidence>
<keyword evidence="5" id="KW-1133">Transmembrane helix</keyword>
<evidence type="ECO:0000256" key="3">
    <source>
        <dbReference type="ARBA" id="ARBA00022833"/>
    </source>
</evidence>
<organism evidence="7 8">
    <name type="scientific">Lentinula detonsa</name>
    <dbReference type="NCBI Taxonomy" id="2804962"/>
    <lineage>
        <taxon>Eukaryota</taxon>
        <taxon>Fungi</taxon>
        <taxon>Dikarya</taxon>
        <taxon>Basidiomycota</taxon>
        <taxon>Agaricomycotina</taxon>
        <taxon>Agaricomycetes</taxon>
        <taxon>Agaricomycetidae</taxon>
        <taxon>Agaricales</taxon>
        <taxon>Marasmiineae</taxon>
        <taxon>Omphalotaceae</taxon>
        <taxon>Lentinula</taxon>
    </lineage>
</organism>
<dbReference type="GO" id="GO:0008270">
    <property type="term" value="F:zinc ion binding"/>
    <property type="evidence" value="ECO:0007669"/>
    <property type="project" value="UniProtKB-KW"/>
</dbReference>
<comment type="caution">
    <text evidence="7">The sequence shown here is derived from an EMBL/GenBank/DDBJ whole genome shotgun (WGS) entry which is preliminary data.</text>
</comment>
<dbReference type="PANTHER" id="PTHR13244">
    <property type="entry name" value="ZINC FINGER MYND DOMAIN CONTAINING PROTEIN 10"/>
    <property type="match status" value="1"/>
</dbReference>
<dbReference type="Gene3D" id="6.10.140.2220">
    <property type="match status" value="1"/>
</dbReference>
<reference evidence="7" key="1">
    <citation type="submission" date="2022-08" db="EMBL/GenBank/DDBJ databases">
        <authorList>
            <consortium name="DOE Joint Genome Institute"/>
            <person name="Min B."/>
            <person name="Riley R."/>
            <person name="Sierra-Patev S."/>
            <person name="Naranjo-Ortiz M."/>
            <person name="Looney B."/>
            <person name="Konkel Z."/>
            <person name="Slot J.C."/>
            <person name="Sakamoto Y."/>
            <person name="Steenwyk J.L."/>
            <person name="Rokas A."/>
            <person name="Carro J."/>
            <person name="Camarero S."/>
            <person name="Ferreira P."/>
            <person name="Molpeceres G."/>
            <person name="Ruiz-Duenas F.J."/>
            <person name="Serrano A."/>
            <person name="Henrissat B."/>
            <person name="Drula E."/>
            <person name="Hughes K.W."/>
            <person name="Mata J.L."/>
            <person name="Ishikawa N.K."/>
            <person name="Vargas-Isla R."/>
            <person name="Ushijima S."/>
            <person name="Smith C.A."/>
            <person name="Ahrendt S."/>
            <person name="Andreopoulos W."/>
            <person name="He G."/>
            <person name="Labutti K."/>
            <person name="Lipzen A."/>
            <person name="Ng V."/>
            <person name="Sandor L."/>
            <person name="Barry K."/>
            <person name="Martinez A.T."/>
            <person name="Xiao Y."/>
            <person name="Gibbons J.G."/>
            <person name="Terashima K."/>
            <person name="Hibbett D.S."/>
            <person name="Grigoriev I.V."/>
        </authorList>
    </citation>
    <scope>NUCLEOTIDE SEQUENCE</scope>
    <source>
        <strain evidence="7">TFB7829</strain>
    </source>
</reference>
<evidence type="ECO:0000256" key="2">
    <source>
        <dbReference type="ARBA" id="ARBA00022771"/>
    </source>
</evidence>
<sequence length="286" mass="32933">MSGLPDLRNQFFFPCFSSLPLDAGFLTLYDDSDDDFIAFDKSKPRFQNRSPRKHWCIFAEIVQENQWPIRPVYQVKDLSGRQSLVSFNFDDRSLFADVARKCKVGYTLCIMYAERHQFADGNEGIRVEQPDAVKVLPVSLRELLATSDVFRASIKATHASTDKAVCSNCNKPAAHRCSRCSQSEYCSKECQTQHWAKKHKKDCQVLRQLKLWNAFDWHRFCMKYAGYSDSVLLSMVRVFVPIFLVYVEKCMTYKPMCSCPSLVSNRHSLRLLLSVSYISLADHSSL</sequence>
<evidence type="ECO:0000256" key="1">
    <source>
        <dbReference type="ARBA" id="ARBA00022723"/>
    </source>
</evidence>
<dbReference type="Proteomes" id="UP001163850">
    <property type="component" value="Unassembled WGS sequence"/>
</dbReference>
<evidence type="ECO:0000313" key="7">
    <source>
        <dbReference type="EMBL" id="KAJ3979568.1"/>
    </source>
</evidence>
<dbReference type="PANTHER" id="PTHR13244:SF7">
    <property type="entry name" value="ZINC FINGER MYND DOMAIN-CONTAINING PROTEIN 10"/>
    <property type="match status" value="1"/>
</dbReference>
<keyword evidence="2 4" id="KW-0863">Zinc-finger</keyword>
<evidence type="ECO:0000256" key="4">
    <source>
        <dbReference type="PROSITE-ProRule" id="PRU00134"/>
    </source>
</evidence>
<dbReference type="InterPro" id="IPR052298">
    <property type="entry name" value="ZMYND10"/>
</dbReference>
<dbReference type="AlphaFoldDB" id="A0AA38PQQ5"/>
<dbReference type="Pfam" id="PF01753">
    <property type="entry name" value="zf-MYND"/>
    <property type="match status" value="1"/>
</dbReference>
<evidence type="ECO:0000313" key="8">
    <source>
        <dbReference type="Proteomes" id="UP001163850"/>
    </source>
</evidence>
<dbReference type="GO" id="GO:0005737">
    <property type="term" value="C:cytoplasm"/>
    <property type="evidence" value="ECO:0007669"/>
    <property type="project" value="TreeGrafter"/>
</dbReference>
<feature type="domain" description="MYND-type" evidence="6">
    <location>
        <begin position="166"/>
        <end position="203"/>
    </location>
</feature>
<dbReference type="EMBL" id="MU802313">
    <property type="protein sequence ID" value="KAJ3979568.1"/>
    <property type="molecule type" value="Genomic_DNA"/>
</dbReference>
<feature type="transmembrane region" description="Helical" evidence="5">
    <location>
        <begin position="230"/>
        <end position="247"/>
    </location>
</feature>
<keyword evidence="3" id="KW-0862">Zinc</keyword>
<name>A0AA38PQQ5_9AGAR</name>
<protein>
    <recommendedName>
        <fullName evidence="6">MYND-type domain-containing protein</fullName>
    </recommendedName>
</protein>
<dbReference type="PROSITE" id="PS50865">
    <property type="entry name" value="ZF_MYND_2"/>
    <property type="match status" value="1"/>
</dbReference>
<keyword evidence="5" id="KW-0812">Transmembrane</keyword>
<dbReference type="PROSITE" id="PS01360">
    <property type="entry name" value="ZF_MYND_1"/>
    <property type="match status" value="1"/>
</dbReference>